<dbReference type="EMBL" id="FIFW01000014">
    <property type="protein sequence ID" value="CYU67328.1"/>
    <property type="molecule type" value="Genomic_DNA"/>
</dbReference>
<evidence type="ECO:0000313" key="4">
    <source>
        <dbReference type="Proteomes" id="UP000073434"/>
    </source>
</evidence>
<evidence type="ECO:0000313" key="3">
    <source>
        <dbReference type="Proteomes" id="UP000071601"/>
    </source>
</evidence>
<dbReference type="EMBL" id="FILR01000004">
    <property type="protein sequence ID" value="CYX36127.1"/>
    <property type="molecule type" value="Genomic_DNA"/>
</dbReference>
<organism evidence="2 3">
    <name type="scientific">Streptococcus suis</name>
    <dbReference type="NCBI Taxonomy" id="1307"/>
    <lineage>
        <taxon>Bacteria</taxon>
        <taxon>Bacillati</taxon>
        <taxon>Bacillota</taxon>
        <taxon>Bacilli</taxon>
        <taxon>Lactobacillales</taxon>
        <taxon>Streptococcaceae</taxon>
        <taxon>Streptococcus</taxon>
    </lineage>
</organism>
<gene>
    <name evidence="1" type="ORF">ERS132385_01407</name>
    <name evidence="2" type="ORF">ERS132525_00566</name>
</gene>
<protein>
    <submittedName>
        <fullName evidence="2">Uncharacterized protein</fullName>
    </submittedName>
</protein>
<evidence type="ECO:0000313" key="2">
    <source>
        <dbReference type="EMBL" id="CYX36127.1"/>
    </source>
</evidence>
<reference evidence="3 4" key="1">
    <citation type="submission" date="2016-02" db="EMBL/GenBank/DDBJ databases">
        <authorList>
            <consortium name="Pathogen Informatics"/>
        </authorList>
    </citation>
    <scope>NUCLEOTIDE SEQUENCE [LARGE SCALE GENOMIC DNA]</scope>
    <source>
        <strain evidence="1 4">LSS23</strain>
        <strain evidence="2 3">SS985</strain>
    </source>
</reference>
<sequence>MQDKQNDTKKEFVIRISWYDSRRNFKFKEHIFPALPIAETFKRRYKLKTGERIELYSRMIDTVST</sequence>
<dbReference type="Proteomes" id="UP000073434">
    <property type="component" value="Unassembled WGS sequence"/>
</dbReference>
<name>A0A0Z8KRD9_STRSU</name>
<accession>A0A0Z8KRD9</accession>
<dbReference type="Proteomes" id="UP000071601">
    <property type="component" value="Unassembled WGS sequence"/>
</dbReference>
<evidence type="ECO:0000313" key="1">
    <source>
        <dbReference type="EMBL" id="CYU67328.1"/>
    </source>
</evidence>
<proteinExistence type="predicted"/>
<dbReference type="AlphaFoldDB" id="A0A0Z8KRD9"/>